<keyword evidence="3" id="KW-1185">Reference proteome</keyword>
<dbReference type="InParanoid" id="A0A316V131"/>
<feature type="region of interest" description="Disordered" evidence="1">
    <location>
        <begin position="17"/>
        <end position="88"/>
    </location>
</feature>
<accession>A0A316V131</accession>
<protein>
    <submittedName>
        <fullName evidence="2">Uncharacterized protein</fullName>
    </submittedName>
</protein>
<name>A0A316V131_9BASI</name>
<evidence type="ECO:0000313" key="3">
    <source>
        <dbReference type="Proteomes" id="UP000245771"/>
    </source>
</evidence>
<dbReference type="Proteomes" id="UP000245771">
    <property type="component" value="Unassembled WGS sequence"/>
</dbReference>
<evidence type="ECO:0000313" key="2">
    <source>
        <dbReference type="EMBL" id="PWN31256.1"/>
    </source>
</evidence>
<dbReference type="RefSeq" id="XP_025351558.1">
    <property type="nucleotide sequence ID" value="XM_025502147.1"/>
</dbReference>
<evidence type="ECO:0000256" key="1">
    <source>
        <dbReference type="SAM" id="MobiDB-lite"/>
    </source>
</evidence>
<dbReference type="GeneID" id="37023928"/>
<organism evidence="2 3">
    <name type="scientific">Meira miltonrushii</name>
    <dbReference type="NCBI Taxonomy" id="1280837"/>
    <lineage>
        <taxon>Eukaryota</taxon>
        <taxon>Fungi</taxon>
        <taxon>Dikarya</taxon>
        <taxon>Basidiomycota</taxon>
        <taxon>Ustilaginomycotina</taxon>
        <taxon>Exobasidiomycetes</taxon>
        <taxon>Exobasidiales</taxon>
        <taxon>Brachybasidiaceae</taxon>
        <taxon>Meira</taxon>
    </lineage>
</organism>
<sequence length="88" mass="8876">MKSVFNAAHGAGEVIRGTINDGADKLGEGIASDGKQTGTDDKRQRDLALDGHAPQDHSATVSEGKGQFEQGISSIGNAGQGGSNQPSA</sequence>
<dbReference type="OrthoDB" id="2590867at2759"/>
<reference evidence="2 3" key="1">
    <citation type="journal article" date="2018" name="Mol. Biol. Evol.">
        <title>Broad Genomic Sampling Reveals a Smut Pathogenic Ancestry of the Fungal Clade Ustilaginomycotina.</title>
        <authorList>
            <person name="Kijpornyongpan T."/>
            <person name="Mondo S.J."/>
            <person name="Barry K."/>
            <person name="Sandor L."/>
            <person name="Lee J."/>
            <person name="Lipzen A."/>
            <person name="Pangilinan J."/>
            <person name="LaButti K."/>
            <person name="Hainaut M."/>
            <person name="Henrissat B."/>
            <person name="Grigoriev I.V."/>
            <person name="Spatafora J.W."/>
            <person name="Aime M.C."/>
        </authorList>
    </citation>
    <scope>NUCLEOTIDE SEQUENCE [LARGE SCALE GENOMIC DNA]</scope>
    <source>
        <strain evidence="2 3">MCA 3882</strain>
    </source>
</reference>
<dbReference type="EMBL" id="KZ819614">
    <property type="protein sequence ID" value="PWN31256.1"/>
    <property type="molecule type" value="Genomic_DNA"/>
</dbReference>
<gene>
    <name evidence="2" type="ORF">FA14DRAFT_29555</name>
</gene>
<proteinExistence type="predicted"/>
<feature type="compositionally biased region" description="Basic and acidic residues" evidence="1">
    <location>
        <begin position="38"/>
        <end position="55"/>
    </location>
</feature>
<dbReference type="AlphaFoldDB" id="A0A316V131"/>
<feature type="compositionally biased region" description="Polar residues" evidence="1">
    <location>
        <begin position="70"/>
        <end position="88"/>
    </location>
</feature>